<proteinExistence type="predicted"/>
<dbReference type="Pfam" id="PF11185">
    <property type="entry name" value="DUF2971"/>
    <property type="match status" value="1"/>
</dbReference>
<gene>
    <name evidence="1" type="ORF">GTP38_11450</name>
</gene>
<sequence length="284" mass="32877">MGETFKSPLDKPLYHYTGIEGLMGMISSRKLWAGNIHFMNDSEELKHAVGLLEEHLSVAVSTSSGNDLKRSHLWGALRAWAEEKCYEVQEHHLYIFSLSEVPSLLSQWRSYTPHGKGVSIGYSPQLLQQICEVNKCRLAKCVYDNAEKSRLFTEFTERLYIHLEETNPDCLLNFYACREAVAAESKNIFKVLALVKHEAFSEEREWRLISDYYSSLENAEFRPGSSMLTPYLEWVLPDVEWMYEAIILGPTPYPQLAWKSLRAMAHKRKLARTVVFSDIPYRVW</sequence>
<comment type="caution">
    <text evidence="1">The sequence shown here is derived from an EMBL/GenBank/DDBJ whole genome shotgun (WGS) entry which is preliminary data.</text>
</comment>
<dbReference type="RefSeq" id="WP_160990329.1">
    <property type="nucleotide sequence ID" value="NZ_WWCO01000006.1"/>
</dbReference>
<organism evidence="1 2">
    <name type="scientific">Duganella lactea</name>
    <dbReference type="NCBI Taxonomy" id="2692173"/>
    <lineage>
        <taxon>Bacteria</taxon>
        <taxon>Pseudomonadati</taxon>
        <taxon>Pseudomonadota</taxon>
        <taxon>Betaproteobacteria</taxon>
        <taxon>Burkholderiales</taxon>
        <taxon>Oxalobacteraceae</taxon>
        <taxon>Telluria group</taxon>
        <taxon>Duganella</taxon>
    </lineage>
</organism>
<dbReference type="InterPro" id="IPR021352">
    <property type="entry name" value="DUF2971"/>
</dbReference>
<name>A0ABW9VBE0_9BURK</name>
<accession>A0ABW9VBE0</accession>
<evidence type="ECO:0000313" key="1">
    <source>
        <dbReference type="EMBL" id="MYM34952.1"/>
    </source>
</evidence>
<dbReference type="EMBL" id="WWCO01000006">
    <property type="protein sequence ID" value="MYM34952.1"/>
    <property type="molecule type" value="Genomic_DNA"/>
</dbReference>
<protein>
    <submittedName>
        <fullName evidence="1">DUF2971 domain-containing protein</fullName>
    </submittedName>
</protein>
<dbReference type="Proteomes" id="UP000449678">
    <property type="component" value="Unassembled WGS sequence"/>
</dbReference>
<keyword evidence="2" id="KW-1185">Reference proteome</keyword>
<evidence type="ECO:0000313" key="2">
    <source>
        <dbReference type="Proteomes" id="UP000449678"/>
    </source>
</evidence>
<reference evidence="1 2" key="1">
    <citation type="submission" date="2019-12" db="EMBL/GenBank/DDBJ databases">
        <title>Novel species isolated from a subtropical stream in China.</title>
        <authorList>
            <person name="Lu H."/>
        </authorList>
    </citation>
    <scope>NUCLEOTIDE SEQUENCE [LARGE SCALE GENOMIC DNA]</scope>
    <source>
        <strain evidence="1 2">FT94W</strain>
    </source>
</reference>